<evidence type="ECO:0000313" key="4">
    <source>
        <dbReference type="Proteomes" id="UP001190700"/>
    </source>
</evidence>
<keyword evidence="1" id="KW-1133">Transmembrane helix</keyword>
<keyword evidence="4" id="KW-1185">Reference proteome</keyword>
<feature type="transmembrane region" description="Helical" evidence="1">
    <location>
        <begin position="310"/>
        <end position="335"/>
    </location>
</feature>
<dbReference type="EMBL" id="LGRX02025643">
    <property type="protein sequence ID" value="KAK3252037.1"/>
    <property type="molecule type" value="Genomic_DNA"/>
</dbReference>
<dbReference type="PANTHER" id="PTHR42698">
    <property type="entry name" value="GTPASE ERA"/>
    <property type="match status" value="1"/>
</dbReference>
<dbReference type="GO" id="GO:0043024">
    <property type="term" value="F:ribosomal small subunit binding"/>
    <property type="evidence" value="ECO:0007669"/>
    <property type="project" value="TreeGrafter"/>
</dbReference>
<protein>
    <recommendedName>
        <fullName evidence="2">Dynamin N-terminal domain-containing protein</fullName>
    </recommendedName>
</protein>
<accession>A0AAE0F5G3</accession>
<evidence type="ECO:0000259" key="2">
    <source>
        <dbReference type="Pfam" id="PF00350"/>
    </source>
</evidence>
<dbReference type="Pfam" id="PF00350">
    <property type="entry name" value="Dynamin_N"/>
    <property type="match status" value="1"/>
</dbReference>
<dbReference type="Proteomes" id="UP001190700">
    <property type="component" value="Unassembled WGS sequence"/>
</dbReference>
<gene>
    <name evidence="3" type="ORF">CYMTET_38652</name>
</gene>
<comment type="caution">
    <text evidence="3">The sequence shown here is derived from an EMBL/GenBank/DDBJ whole genome shotgun (WGS) entry which is preliminary data.</text>
</comment>
<proteinExistence type="predicted"/>
<dbReference type="GO" id="GO:0000028">
    <property type="term" value="P:ribosomal small subunit assembly"/>
    <property type="evidence" value="ECO:0007669"/>
    <property type="project" value="TreeGrafter"/>
</dbReference>
<evidence type="ECO:0000256" key="1">
    <source>
        <dbReference type="SAM" id="Phobius"/>
    </source>
</evidence>
<dbReference type="InterPro" id="IPR045063">
    <property type="entry name" value="Dynamin_N"/>
</dbReference>
<dbReference type="SUPFAM" id="SSF52540">
    <property type="entry name" value="P-loop containing nucleoside triphosphate hydrolases"/>
    <property type="match status" value="1"/>
</dbReference>
<evidence type="ECO:0000313" key="3">
    <source>
        <dbReference type="EMBL" id="KAK3252037.1"/>
    </source>
</evidence>
<keyword evidence="1" id="KW-0472">Membrane</keyword>
<feature type="transmembrane region" description="Helical" evidence="1">
    <location>
        <begin position="372"/>
        <end position="394"/>
    </location>
</feature>
<name>A0AAE0F5G3_9CHLO</name>
<reference evidence="3 4" key="1">
    <citation type="journal article" date="2015" name="Genome Biol. Evol.">
        <title>Comparative Genomics of a Bacterivorous Green Alga Reveals Evolutionary Causalities and Consequences of Phago-Mixotrophic Mode of Nutrition.</title>
        <authorList>
            <person name="Burns J.A."/>
            <person name="Paasch A."/>
            <person name="Narechania A."/>
            <person name="Kim E."/>
        </authorList>
    </citation>
    <scope>NUCLEOTIDE SEQUENCE [LARGE SCALE GENOMIC DNA]</scope>
    <source>
        <strain evidence="3 4">PLY_AMNH</strain>
    </source>
</reference>
<sequence length="437" mass="49482">MSPTERILKNISELYESGLGGSGESMGLKAVAEDPLIGVTCHKPRKRVSCMIIGNHSAGKSSFLNWYIGETIQKTGVAIETRGFSFLTSGRKREELKGDATLAYFDHLSEISQFEGINANLFTEVSTSKEKNFSCVDFIDSPGLVDGDMQYPFDVASCIVWMADYVDIILCFFDPIGQALCKRTVDVIKRLNVNHAEKMQYYMSKADQVETELDRQRVLIQITQNLHPHIKNSHAFNLPTIFLPNDSNQHLGIPNALEEVCEDIDKAIRMTVQKNLTALKEDCDRLIVRMDERIAEDKVTKKTNGKNRNYGLLLTLVSWGVLSTIAFLVFCAFYQQPFIQAGMGKLQSVAPEQAEQLAATAKMFQIQDSTTLQYVLAVLIGFYLVLFITTKMIWKSLPTLTKKEQTKIVEYKKFVKGMHKIRDDLYKEYFKQLNSDL</sequence>
<dbReference type="InterPro" id="IPR027417">
    <property type="entry name" value="P-loop_NTPase"/>
</dbReference>
<organism evidence="3 4">
    <name type="scientific">Cymbomonas tetramitiformis</name>
    <dbReference type="NCBI Taxonomy" id="36881"/>
    <lineage>
        <taxon>Eukaryota</taxon>
        <taxon>Viridiplantae</taxon>
        <taxon>Chlorophyta</taxon>
        <taxon>Pyramimonadophyceae</taxon>
        <taxon>Pyramimonadales</taxon>
        <taxon>Pyramimonadaceae</taxon>
        <taxon>Cymbomonas</taxon>
    </lineage>
</organism>
<dbReference type="Gene3D" id="3.40.50.300">
    <property type="entry name" value="P-loop containing nucleotide triphosphate hydrolases"/>
    <property type="match status" value="1"/>
</dbReference>
<dbReference type="GO" id="GO:0005525">
    <property type="term" value="F:GTP binding"/>
    <property type="evidence" value="ECO:0007669"/>
    <property type="project" value="InterPro"/>
</dbReference>
<dbReference type="PANTHER" id="PTHR42698:SF2">
    <property type="entry name" value="GTPASE ERA-LIKE, CHLOROPLASTIC"/>
    <property type="match status" value="1"/>
</dbReference>
<feature type="domain" description="Dynamin N-terminal" evidence="2">
    <location>
        <begin position="51"/>
        <end position="172"/>
    </location>
</feature>
<dbReference type="GO" id="GO:0019843">
    <property type="term" value="F:rRNA binding"/>
    <property type="evidence" value="ECO:0007669"/>
    <property type="project" value="TreeGrafter"/>
</dbReference>
<dbReference type="InterPro" id="IPR005662">
    <property type="entry name" value="GTPase_Era-like"/>
</dbReference>
<keyword evidence="1" id="KW-0812">Transmembrane</keyword>
<dbReference type="AlphaFoldDB" id="A0AAE0F5G3"/>